<feature type="chain" id="PRO_5046625092" evidence="2">
    <location>
        <begin position="27"/>
        <end position="378"/>
    </location>
</feature>
<evidence type="ECO:0000256" key="1">
    <source>
        <dbReference type="SAM" id="MobiDB-lite"/>
    </source>
</evidence>
<accession>A0ABT1H1P0</accession>
<name>A0ABT1H1P0_9NOCA</name>
<dbReference type="InterPro" id="IPR012938">
    <property type="entry name" value="Glc/Sorbosone_DH"/>
</dbReference>
<evidence type="ECO:0000313" key="5">
    <source>
        <dbReference type="Proteomes" id="UP001205740"/>
    </source>
</evidence>
<feature type="region of interest" description="Disordered" evidence="1">
    <location>
        <begin position="36"/>
        <end position="75"/>
    </location>
</feature>
<feature type="domain" description="Glucose/Sorbosone dehydrogenase" evidence="3">
    <location>
        <begin position="97"/>
        <end position="231"/>
    </location>
</feature>
<reference evidence="4 5" key="1">
    <citation type="submission" date="2022-06" db="EMBL/GenBank/DDBJ databases">
        <title>Genomic Encyclopedia of Archaeal and Bacterial Type Strains, Phase II (KMG-II): from individual species to whole genera.</title>
        <authorList>
            <person name="Goeker M."/>
        </authorList>
    </citation>
    <scope>NUCLEOTIDE SEQUENCE [LARGE SCALE GENOMIC DNA]</scope>
    <source>
        <strain evidence="4 5">DSM 45037</strain>
    </source>
</reference>
<protein>
    <submittedName>
        <fullName evidence="4">Glucose/arabinose dehydrogenase, beta-propeller fold</fullName>
    </submittedName>
</protein>
<evidence type="ECO:0000259" key="3">
    <source>
        <dbReference type="Pfam" id="PF07995"/>
    </source>
</evidence>
<evidence type="ECO:0000256" key="2">
    <source>
        <dbReference type="SAM" id="SignalP"/>
    </source>
</evidence>
<dbReference type="Gene3D" id="2.120.10.30">
    <property type="entry name" value="TolB, C-terminal domain"/>
    <property type="match status" value="1"/>
</dbReference>
<dbReference type="PROSITE" id="PS51257">
    <property type="entry name" value="PROKAR_LIPOPROTEIN"/>
    <property type="match status" value="1"/>
</dbReference>
<organism evidence="4 5">
    <name type="scientific">Williamsia serinedens</name>
    <dbReference type="NCBI Taxonomy" id="391736"/>
    <lineage>
        <taxon>Bacteria</taxon>
        <taxon>Bacillati</taxon>
        <taxon>Actinomycetota</taxon>
        <taxon>Actinomycetes</taxon>
        <taxon>Mycobacteriales</taxon>
        <taxon>Nocardiaceae</taxon>
        <taxon>Williamsia</taxon>
    </lineage>
</organism>
<dbReference type="EMBL" id="JAMTCG010000004">
    <property type="protein sequence ID" value="MCP2161056.1"/>
    <property type="molecule type" value="Genomic_DNA"/>
</dbReference>
<proteinExistence type="predicted"/>
<gene>
    <name evidence="4" type="ORF">LX12_002251</name>
</gene>
<dbReference type="Proteomes" id="UP001205740">
    <property type="component" value="Unassembled WGS sequence"/>
</dbReference>
<feature type="signal peptide" evidence="2">
    <location>
        <begin position="1"/>
        <end position="26"/>
    </location>
</feature>
<dbReference type="Pfam" id="PF07995">
    <property type="entry name" value="GSDH"/>
    <property type="match status" value="1"/>
</dbReference>
<dbReference type="SUPFAM" id="SSF50952">
    <property type="entry name" value="Soluble quinoprotein glucose dehydrogenase"/>
    <property type="match status" value="1"/>
</dbReference>
<dbReference type="InterPro" id="IPR011041">
    <property type="entry name" value="Quinoprot_gluc/sorb_DH_b-prop"/>
</dbReference>
<comment type="caution">
    <text evidence="4">The sequence shown here is derived from an EMBL/GenBank/DDBJ whole genome shotgun (WGS) entry which is preliminary data.</text>
</comment>
<evidence type="ECO:0000313" key="4">
    <source>
        <dbReference type="EMBL" id="MCP2161056.1"/>
    </source>
</evidence>
<sequence length="378" mass="38807">MPVRPGRARVTLAAVGAVVLMLTAGCADFGAQDRERAAGPFSSETLTPAAPSPTEPSQPPTSDGPPPSGPCVDPDPAVIATCLDATSSVMVGDDQGESTIVAERTTGKIILTARNAPKKVVAQFDVDASGDGGLLDFAMSPTYDQDRLVYALVSTAGDNRVVRIAPGDVAKPILTGIPRAATGNVGSIRFRSPGELLVATGSTGDPAAAADPSSLAGKLLSVTDLDSGSTARPRILASGLGTNATICANVSSGRLYLTDRAPTADRLQIIDPSGGLRPLWTWPDRPGVSGCAAAGGSVLVSEAGRQRVELLGEPTRQNPTVTPPVTVLERRYGVLGRMDATPSGLFQVGTLNKQSGRPVATDDRVVRFLPPNGSQSRV</sequence>
<keyword evidence="5" id="KW-1185">Reference proteome</keyword>
<keyword evidence="2" id="KW-0732">Signal</keyword>
<feature type="compositionally biased region" description="Pro residues" evidence="1">
    <location>
        <begin position="50"/>
        <end position="69"/>
    </location>
</feature>
<dbReference type="RefSeq" id="WP_253654654.1">
    <property type="nucleotide sequence ID" value="NZ_BAAAOE010000002.1"/>
</dbReference>
<dbReference type="InterPro" id="IPR011042">
    <property type="entry name" value="6-blade_b-propeller_TolB-like"/>
</dbReference>